<evidence type="ECO:0000313" key="3">
    <source>
        <dbReference type="Proteomes" id="UP000504606"/>
    </source>
</evidence>
<dbReference type="PANTHER" id="PTHR13388:SF11">
    <property type="entry name" value="DETONATOR, ISOFORM E"/>
    <property type="match status" value="1"/>
</dbReference>
<organism evidence="3 4">
    <name type="scientific">Frankliniella occidentalis</name>
    <name type="common">Western flower thrips</name>
    <name type="synonym">Euthrips occidentalis</name>
    <dbReference type="NCBI Taxonomy" id="133901"/>
    <lineage>
        <taxon>Eukaryota</taxon>
        <taxon>Metazoa</taxon>
        <taxon>Ecdysozoa</taxon>
        <taxon>Arthropoda</taxon>
        <taxon>Hexapoda</taxon>
        <taxon>Insecta</taxon>
        <taxon>Pterygota</taxon>
        <taxon>Neoptera</taxon>
        <taxon>Paraneoptera</taxon>
        <taxon>Thysanoptera</taxon>
        <taxon>Terebrantia</taxon>
        <taxon>Thripoidea</taxon>
        <taxon>Thripidae</taxon>
        <taxon>Frankliniella</taxon>
    </lineage>
</organism>
<feature type="non-terminal residue" evidence="4">
    <location>
        <position position="286"/>
    </location>
</feature>
<dbReference type="AlphaFoldDB" id="A0A9C6U102"/>
<dbReference type="KEGG" id="foc:127749787"/>
<dbReference type="PANTHER" id="PTHR13388">
    <property type="entry name" value="DETONATOR, ISOFORM E"/>
    <property type="match status" value="1"/>
</dbReference>
<proteinExistence type="predicted"/>
<evidence type="ECO:0000313" key="4">
    <source>
        <dbReference type="RefSeq" id="XP_052125426.1"/>
    </source>
</evidence>
<sequence length="286" mass="30939">MHLPVFLQPRPNQPRVAVLIVKARARPGLRILGAEASSDQWNVSVDMNPKHTVATVTALRRPANIGGQDQEQQPADQPATTMPGVSEVFSWLLEVAEDSSELWEDARIVWSVRYVLEGSGEAGGEAAPEPWPSQQPDLGQDGVDAADAAEAEPVAETLMQADGVATIGGAAGGSVARSRRPRSTHHQGGHHHQGHQGHHGHHAGQHQAHQGHPERHHGELVEETRRKLVARFQVQKDDIQAVLPISKNWQLVNTAVLTARQISQAMKVFIVSQAGRVADVTLQSSC</sequence>
<feature type="region of interest" description="Disordered" evidence="1">
    <location>
        <begin position="120"/>
        <end position="141"/>
    </location>
</feature>
<dbReference type="RefSeq" id="XP_052125426.1">
    <property type="nucleotide sequence ID" value="XM_052269466.1"/>
</dbReference>
<dbReference type="InterPro" id="IPR031437">
    <property type="entry name" value="Ig_TMEM132_4th"/>
</dbReference>
<name>A0A9C6U102_FRAOC</name>
<keyword evidence="3" id="KW-1185">Reference proteome</keyword>
<accession>A0A9C6U102</accession>
<reference evidence="4" key="2">
    <citation type="submission" date="2025-08" db="UniProtKB">
        <authorList>
            <consortium name="RefSeq"/>
        </authorList>
    </citation>
    <scope>IDENTIFICATION</scope>
    <source>
        <tissue evidence="4">Whole organism</tissue>
    </source>
</reference>
<dbReference type="GeneID" id="127749787"/>
<protein>
    <submittedName>
        <fullName evidence="4">Uncharacterized protein LOC127749787</fullName>
    </submittedName>
</protein>
<feature type="compositionally biased region" description="Basic and acidic residues" evidence="1">
    <location>
        <begin position="211"/>
        <end position="220"/>
    </location>
</feature>
<evidence type="ECO:0000256" key="1">
    <source>
        <dbReference type="SAM" id="MobiDB-lite"/>
    </source>
</evidence>
<reference evidence="4" key="1">
    <citation type="journal article" date="2018" name="Proc. Natl. Acad. Sci. U.S.A.">
        <title>Phylogenomics and the evolution of hemipteroid insects.</title>
        <authorList>
            <person name="Johnson K.P."/>
            <person name="Dietrich C.H."/>
            <person name="Friedrich F."/>
            <person name="Beutel R.G."/>
            <person name="Wipfler B."/>
            <person name="Peters R.S."/>
            <person name="Allen J.M."/>
            <person name="Petersen M."/>
            <person name="Donath A."/>
            <person name="Walden K.K."/>
            <person name="Kozlov A.M."/>
            <person name="Podsiadlowski L."/>
            <person name="Mayer C."/>
            <person name="Meusemann K."/>
            <person name="Vasilikopoulos A."/>
            <person name="Waterhouse R.M."/>
            <person name="Cameron S.L."/>
            <person name="Weirauch C."/>
            <person name="Swanson D.R."/>
            <person name="Percy D.M."/>
            <person name="Hardy N.B."/>
            <person name="Terry I."/>
            <person name="Liu S."/>
            <person name="Zhou X."/>
            <person name="Misof B."/>
            <person name="Robertson H.M."/>
            <person name="Yoshizawa K."/>
        </authorList>
    </citation>
    <scope>NUCLEOTIDE SEQUENCE</scope>
    <source>
        <tissue evidence="4">Whole organism</tissue>
    </source>
</reference>
<feature type="compositionally biased region" description="Basic residues" evidence="1">
    <location>
        <begin position="177"/>
        <end position="204"/>
    </location>
</feature>
<feature type="domain" description="Transmembrane protein family 132 fourth" evidence="2">
    <location>
        <begin position="241"/>
        <end position="286"/>
    </location>
</feature>
<dbReference type="Proteomes" id="UP000504606">
    <property type="component" value="Unplaced"/>
</dbReference>
<feature type="region of interest" description="Disordered" evidence="1">
    <location>
        <begin position="169"/>
        <end position="220"/>
    </location>
</feature>
<evidence type="ECO:0000259" key="2">
    <source>
        <dbReference type="Pfam" id="PF16070"/>
    </source>
</evidence>
<dbReference type="Pfam" id="PF16070">
    <property type="entry name" value="Ig_TMEM132_4th"/>
    <property type="match status" value="1"/>
</dbReference>
<gene>
    <name evidence="4" type="primary">LOC127749787</name>
</gene>
<dbReference type="OrthoDB" id="7451754at2759"/>
<dbReference type="InterPro" id="IPR026307">
    <property type="entry name" value="TMEM132"/>
</dbReference>